<evidence type="ECO:0000259" key="2">
    <source>
        <dbReference type="Pfam" id="PF00248"/>
    </source>
</evidence>
<dbReference type="PANTHER" id="PTHR11732">
    <property type="entry name" value="ALDO/KETO REDUCTASE"/>
    <property type="match status" value="1"/>
</dbReference>
<evidence type="ECO:0000313" key="3">
    <source>
        <dbReference type="EnsemblMetazoa" id="GBRI015714-PA"/>
    </source>
</evidence>
<dbReference type="STRING" id="37001.A0A1A9WDK8"/>
<dbReference type="VEuPathDB" id="VectorBase:GBRI015714"/>
<proteinExistence type="predicted"/>
<dbReference type="PIRSF" id="PIRSF000097">
    <property type="entry name" value="AKR"/>
    <property type="match status" value="1"/>
</dbReference>
<reference evidence="4" key="1">
    <citation type="submission" date="2014-03" db="EMBL/GenBank/DDBJ databases">
        <authorList>
            <person name="Aksoy S."/>
            <person name="Warren W."/>
            <person name="Wilson R.K."/>
        </authorList>
    </citation>
    <scope>NUCLEOTIDE SEQUENCE [LARGE SCALE GENOMIC DNA]</scope>
    <source>
        <strain evidence="4">IAEA</strain>
    </source>
</reference>
<dbReference type="SUPFAM" id="SSF51430">
    <property type="entry name" value="NAD(P)-linked oxidoreductase"/>
    <property type="match status" value="1"/>
</dbReference>
<dbReference type="PROSITE" id="PS00063">
    <property type="entry name" value="ALDOKETO_REDUCTASE_3"/>
    <property type="match status" value="1"/>
</dbReference>
<dbReference type="GO" id="GO:0016491">
    <property type="term" value="F:oxidoreductase activity"/>
    <property type="evidence" value="ECO:0007669"/>
    <property type="project" value="InterPro"/>
</dbReference>
<sequence length="234" mass="26794">MESTIKNSLADLQLDYVDLYLIHVPFGLFLENDFFKRDADGLLEIDLSTDHIAIWKKMEHLLALGLTKSIGLSNFNQKQIERVLNNCTVRPANLQIEHHIYLQQPDLIKFCENEGIKVTAYAPLGSRGVADLNKKVGVERDLPDLMDVPLVKQIAKNYNKTPAQILLRWILDCGLAAIPKSTNPGRLRENFNVFDFTLTDEEIKKLKSLDVNIRICDFKFFPGVERHPEFPFDV</sequence>
<accession>A0A1A9WDK8</accession>
<dbReference type="PROSITE" id="PS00062">
    <property type="entry name" value="ALDOKETO_REDUCTASE_2"/>
    <property type="match status" value="1"/>
</dbReference>
<dbReference type="InterPro" id="IPR020471">
    <property type="entry name" value="AKR"/>
</dbReference>
<protein>
    <recommendedName>
        <fullName evidence="2">NADP-dependent oxidoreductase domain-containing protein</fullName>
    </recommendedName>
</protein>
<reference evidence="3" key="2">
    <citation type="submission" date="2020-05" db="UniProtKB">
        <authorList>
            <consortium name="EnsemblMetazoa"/>
        </authorList>
    </citation>
    <scope>IDENTIFICATION</scope>
    <source>
        <strain evidence="3">IAEA</strain>
    </source>
</reference>
<dbReference type="InterPro" id="IPR023210">
    <property type="entry name" value="NADP_OxRdtase_dom"/>
</dbReference>
<dbReference type="Pfam" id="PF00248">
    <property type="entry name" value="Aldo_ket_red"/>
    <property type="match status" value="1"/>
</dbReference>
<keyword evidence="4" id="KW-1185">Reference proteome</keyword>
<evidence type="ECO:0000313" key="4">
    <source>
        <dbReference type="Proteomes" id="UP000091820"/>
    </source>
</evidence>
<dbReference type="AlphaFoldDB" id="A0A1A9WDK8"/>
<dbReference type="Proteomes" id="UP000091820">
    <property type="component" value="Unassembled WGS sequence"/>
</dbReference>
<dbReference type="InterPro" id="IPR018170">
    <property type="entry name" value="Aldo/ket_reductase_CS"/>
</dbReference>
<feature type="binding site" evidence="1">
    <location>
        <position position="23"/>
    </location>
    <ligand>
        <name>substrate</name>
    </ligand>
</feature>
<dbReference type="Gene3D" id="3.20.20.100">
    <property type="entry name" value="NADP-dependent oxidoreductase domain"/>
    <property type="match status" value="1"/>
</dbReference>
<organism evidence="3 4">
    <name type="scientific">Glossina brevipalpis</name>
    <dbReference type="NCBI Taxonomy" id="37001"/>
    <lineage>
        <taxon>Eukaryota</taxon>
        <taxon>Metazoa</taxon>
        <taxon>Ecdysozoa</taxon>
        <taxon>Arthropoda</taxon>
        <taxon>Hexapoda</taxon>
        <taxon>Insecta</taxon>
        <taxon>Pterygota</taxon>
        <taxon>Neoptera</taxon>
        <taxon>Endopterygota</taxon>
        <taxon>Diptera</taxon>
        <taxon>Brachycera</taxon>
        <taxon>Muscomorpha</taxon>
        <taxon>Hippoboscoidea</taxon>
        <taxon>Glossinidae</taxon>
        <taxon>Glossina</taxon>
    </lineage>
</organism>
<name>A0A1A9WDK8_9MUSC</name>
<dbReference type="EnsemblMetazoa" id="GBRI015714-RA">
    <property type="protein sequence ID" value="GBRI015714-PA"/>
    <property type="gene ID" value="GBRI015714"/>
</dbReference>
<evidence type="ECO:0000256" key="1">
    <source>
        <dbReference type="PIRSR" id="PIRSR000097-2"/>
    </source>
</evidence>
<dbReference type="PRINTS" id="PR00069">
    <property type="entry name" value="ALDKETRDTASE"/>
</dbReference>
<feature type="domain" description="NADP-dependent oxidoreductase" evidence="2">
    <location>
        <begin position="3"/>
        <end position="210"/>
    </location>
</feature>
<dbReference type="InterPro" id="IPR036812">
    <property type="entry name" value="NAD(P)_OxRdtase_dom_sf"/>
</dbReference>